<dbReference type="GO" id="GO:0016020">
    <property type="term" value="C:membrane"/>
    <property type="evidence" value="ECO:0007669"/>
    <property type="project" value="TreeGrafter"/>
</dbReference>
<dbReference type="Pfam" id="PF21245">
    <property type="entry name" value="PI4KB-PIK1_PIK"/>
    <property type="match status" value="1"/>
</dbReference>
<dbReference type="OrthoDB" id="10264149at2759"/>
<dbReference type="EMBL" id="QRBI01000016">
    <property type="protein sequence ID" value="RMC22857.1"/>
    <property type="molecule type" value="Genomic_DNA"/>
</dbReference>
<dbReference type="GO" id="GO:0048015">
    <property type="term" value="P:phosphatidylinositol-mediated signaling"/>
    <property type="evidence" value="ECO:0007669"/>
    <property type="project" value="TreeGrafter"/>
</dbReference>
<reference evidence="3 4" key="1">
    <citation type="submission" date="2018-07" db="EMBL/GenBank/DDBJ databases">
        <title>A high quality draft genome assembly of the barn swallow (H. rustica rustica).</title>
        <authorList>
            <person name="Formenti G."/>
            <person name="Chiara M."/>
            <person name="Poveda L."/>
            <person name="Francoijs K.-J."/>
            <person name="Bonisoli-Alquati A."/>
            <person name="Canova L."/>
            <person name="Gianfranceschi L."/>
            <person name="Horner D.S."/>
            <person name="Saino N."/>
        </authorList>
    </citation>
    <scope>NUCLEOTIDE SEQUENCE [LARGE SCALE GENOMIC DNA]</scope>
    <source>
        <strain evidence="3">Chelidonia</strain>
        <tissue evidence="3">Blood</tissue>
    </source>
</reference>
<dbReference type="AlphaFoldDB" id="A0A3M0LV51"/>
<accession>A0A3M0LV51</accession>
<dbReference type="PROSITE" id="PS51545">
    <property type="entry name" value="PIK_HELICAL"/>
    <property type="match status" value="1"/>
</dbReference>
<dbReference type="GO" id="GO:0004430">
    <property type="term" value="F:1-phosphatidylinositol 4-kinase activity"/>
    <property type="evidence" value="ECO:0007669"/>
    <property type="project" value="TreeGrafter"/>
</dbReference>
<feature type="region of interest" description="Disordered" evidence="1">
    <location>
        <begin position="52"/>
        <end position="76"/>
    </location>
</feature>
<sequence length="529" mass="57214">MGDSPLGPIPPEPGASQGNGGGPGASSLSVITEGVGELALIDAESCQIRCLDDPPGSGIQEEEEESSGSSRTARKRQHQAKQSWLLRLFESKLFDISMAISYLYNSKEPGVQAYIGNRLFCFRDEDVDFYLPQLLNMYIHMDEDVGDAIKPYIVHRCRQSVDFSLRCALLLGAYSSDMHISTQRHSRGTKLRRLILSDELKPAGRRREPAGPGPGAEAGLSPSKRTHQRSKSDATASISLSSNLKRTASNPKVESEEEEFSSSTESLDKSLAPILPNPRDPDDPESRESRSCRILGIGILPNPGNPDPANPGDLDDPESQESGSCRILGIGILPNPGNSDDPESRESSGTGRIPLGTSALEFRGKEENPGMLLCWGRDGIPKSPGSGKRGKREGQEGGKPARLAPEREFIKSLMAIGKRLATLPTKEQKTQRLISELSLLNHKLPARAWLPTAAFQHHVVRVPHSQAVVLNSKDKHHVVRVPHSPAVVLNSKDKVWENGIWEWLGMVGEPEVVICGIGNGGNGNGGGDS</sequence>
<keyword evidence="4" id="KW-1185">Reference proteome</keyword>
<dbReference type="Proteomes" id="UP000269221">
    <property type="component" value="Unassembled WGS sequence"/>
</dbReference>
<feature type="domain" description="PIK helical" evidence="2">
    <location>
        <begin position="1"/>
        <end position="197"/>
    </location>
</feature>
<feature type="region of interest" description="Disordered" evidence="1">
    <location>
        <begin position="198"/>
        <end position="403"/>
    </location>
</feature>
<dbReference type="PANTHER" id="PTHR10048">
    <property type="entry name" value="PHOSPHATIDYLINOSITOL KINASE"/>
    <property type="match status" value="1"/>
</dbReference>
<evidence type="ECO:0000256" key="1">
    <source>
        <dbReference type="SAM" id="MobiDB-lite"/>
    </source>
</evidence>
<dbReference type="GO" id="GO:0005737">
    <property type="term" value="C:cytoplasm"/>
    <property type="evidence" value="ECO:0007669"/>
    <property type="project" value="TreeGrafter"/>
</dbReference>
<feature type="compositionally biased region" description="Polar residues" evidence="1">
    <location>
        <begin position="233"/>
        <end position="252"/>
    </location>
</feature>
<dbReference type="PANTHER" id="PTHR10048:SF22">
    <property type="entry name" value="PHOSPHATIDYLINOSITOL 4-KINASE BETA"/>
    <property type="match status" value="1"/>
</dbReference>
<feature type="compositionally biased region" description="Basic and acidic residues" evidence="1">
    <location>
        <begin position="279"/>
        <end position="291"/>
    </location>
</feature>
<feature type="region of interest" description="Disordered" evidence="1">
    <location>
        <begin position="1"/>
        <end position="29"/>
    </location>
</feature>
<protein>
    <recommendedName>
        <fullName evidence="2">PIK helical domain-containing protein</fullName>
    </recommendedName>
</protein>
<dbReference type="GO" id="GO:0046854">
    <property type="term" value="P:phosphatidylinositol phosphate biosynthetic process"/>
    <property type="evidence" value="ECO:0007669"/>
    <property type="project" value="InterPro"/>
</dbReference>
<dbReference type="InterPro" id="IPR015433">
    <property type="entry name" value="PI3/4_kinase"/>
</dbReference>
<dbReference type="InterPro" id="IPR049160">
    <property type="entry name" value="PI4KB-PIK1_PIK"/>
</dbReference>
<dbReference type="InterPro" id="IPR001263">
    <property type="entry name" value="PI3K_accessory_dom"/>
</dbReference>
<comment type="caution">
    <text evidence="3">The sequence shown here is derived from an EMBL/GenBank/DDBJ whole genome shotgun (WGS) entry which is preliminary data.</text>
</comment>
<dbReference type="STRING" id="333673.A0A3M0LV51"/>
<gene>
    <name evidence="3" type="ORF">DUI87_00129</name>
</gene>
<evidence type="ECO:0000259" key="2">
    <source>
        <dbReference type="PROSITE" id="PS51545"/>
    </source>
</evidence>
<evidence type="ECO:0000313" key="3">
    <source>
        <dbReference type="EMBL" id="RMC22857.1"/>
    </source>
</evidence>
<proteinExistence type="predicted"/>
<name>A0A3M0LV51_HIRRU</name>
<evidence type="ECO:0000313" key="4">
    <source>
        <dbReference type="Proteomes" id="UP000269221"/>
    </source>
</evidence>
<organism evidence="3 4">
    <name type="scientific">Hirundo rustica rustica</name>
    <dbReference type="NCBI Taxonomy" id="333673"/>
    <lineage>
        <taxon>Eukaryota</taxon>
        <taxon>Metazoa</taxon>
        <taxon>Chordata</taxon>
        <taxon>Craniata</taxon>
        <taxon>Vertebrata</taxon>
        <taxon>Euteleostomi</taxon>
        <taxon>Archelosauria</taxon>
        <taxon>Archosauria</taxon>
        <taxon>Dinosauria</taxon>
        <taxon>Saurischia</taxon>
        <taxon>Theropoda</taxon>
        <taxon>Coelurosauria</taxon>
        <taxon>Aves</taxon>
        <taxon>Neognathae</taxon>
        <taxon>Neoaves</taxon>
        <taxon>Telluraves</taxon>
        <taxon>Australaves</taxon>
        <taxon>Passeriformes</taxon>
        <taxon>Sylvioidea</taxon>
        <taxon>Hirundinidae</taxon>
        <taxon>Hirundo</taxon>
    </lineage>
</organism>
<feature type="compositionally biased region" description="Basic and acidic residues" evidence="1">
    <location>
        <begin position="198"/>
        <end position="209"/>
    </location>
</feature>